<dbReference type="PANTHER" id="PTHR45848:SF6">
    <property type="entry name" value="OS02G0251700 PROTEIN"/>
    <property type="match status" value="1"/>
</dbReference>
<evidence type="ECO:0000313" key="2">
    <source>
        <dbReference type="EMBL" id="OAY26321.1"/>
    </source>
</evidence>
<dbReference type="AlphaFoldDB" id="A0A2C9U8Q1"/>
<dbReference type="Gramene" id="Manes.16G038500.4.v8.1">
    <property type="protein sequence ID" value="Manes.16G038500.4.v8.1.CDS"/>
    <property type="gene ID" value="Manes.16G038500.v8.1"/>
</dbReference>
<comment type="caution">
    <text evidence="2">The sequence shown here is derived from an EMBL/GenBank/DDBJ whole genome shotgun (WGS) entry which is preliminary data.</text>
</comment>
<keyword evidence="3" id="KW-1185">Reference proteome</keyword>
<dbReference type="PANTHER" id="PTHR45848">
    <property type="entry name" value="DUAL SPECIFICITY PROTEIN PHOSPHATASE 12 FAMILY MEMBER"/>
    <property type="match status" value="1"/>
</dbReference>
<dbReference type="EMBL" id="CM004402">
    <property type="protein sequence ID" value="OAY26321.1"/>
    <property type="molecule type" value="Genomic_DNA"/>
</dbReference>
<dbReference type="STRING" id="3983.A0A2C9U8Q1"/>
<sequence>MATMNDSVLEPASESETAANYTNLGPCSRPQVIYRCKKCRRIVASAENIVSHERGKGEQCFKWKKRSGDLLEKEPAECSSIFVEPMKWMQTVQEGFVGEKLQCIGCKARLGSFNWAGMQCNCEMSGSPSNGSRETLHIGDLRFSMLRGLIEAGHISELGGPKYIN</sequence>
<protein>
    <submittedName>
        <fullName evidence="2">Uncharacterized protein</fullName>
    </submittedName>
</protein>
<accession>A0A2C9U8Q1</accession>
<dbReference type="Proteomes" id="UP000091857">
    <property type="component" value="Chromosome 16"/>
</dbReference>
<gene>
    <name evidence="2" type="ORF">MANES_16G038500v8</name>
</gene>
<dbReference type="GO" id="GO:0008138">
    <property type="term" value="F:protein tyrosine/serine/threonine phosphatase activity"/>
    <property type="evidence" value="ECO:0000318"/>
    <property type="project" value="GO_Central"/>
</dbReference>
<proteinExistence type="inferred from homology"/>
<dbReference type="Gramene" id="Manes.16G038500.1.v8.1">
    <property type="protein sequence ID" value="Manes.16G038500.1.v8.1.CDS"/>
    <property type="gene ID" value="Manes.16G038500.v8.1"/>
</dbReference>
<evidence type="ECO:0000256" key="1">
    <source>
        <dbReference type="ARBA" id="ARBA00008601"/>
    </source>
</evidence>
<name>A0A2C9U8Q1_MANES</name>
<evidence type="ECO:0000313" key="3">
    <source>
        <dbReference type="Proteomes" id="UP000091857"/>
    </source>
</evidence>
<reference evidence="3" key="1">
    <citation type="journal article" date="2016" name="Nat. Biotechnol.">
        <title>Sequencing wild and cultivated cassava and related species reveals extensive interspecific hybridization and genetic diversity.</title>
        <authorList>
            <person name="Bredeson J.V."/>
            <person name="Lyons J.B."/>
            <person name="Prochnik S.E."/>
            <person name="Wu G.A."/>
            <person name="Ha C.M."/>
            <person name="Edsinger-Gonzales E."/>
            <person name="Grimwood J."/>
            <person name="Schmutz J."/>
            <person name="Rabbi I.Y."/>
            <person name="Egesi C."/>
            <person name="Nauluvula P."/>
            <person name="Lebot V."/>
            <person name="Ndunguru J."/>
            <person name="Mkamilo G."/>
            <person name="Bart R.S."/>
            <person name="Setter T.L."/>
            <person name="Gleadow R.M."/>
            <person name="Kulakow P."/>
            <person name="Ferguson M.E."/>
            <person name="Rounsley S."/>
            <person name="Rokhsar D.S."/>
        </authorList>
    </citation>
    <scope>NUCLEOTIDE SEQUENCE [LARGE SCALE GENOMIC DNA]</scope>
    <source>
        <strain evidence="3">cv. AM560-2</strain>
    </source>
</reference>
<comment type="similarity">
    <text evidence="1">Belongs to the protein-tyrosine phosphatase family. Non-receptor class dual specificity subfamily.</text>
</comment>
<organism evidence="2 3">
    <name type="scientific">Manihot esculenta</name>
    <name type="common">Cassava</name>
    <name type="synonym">Jatropha manihot</name>
    <dbReference type="NCBI Taxonomy" id="3983"/>
    <lineage>
        <taxon>Eukaryota</taxon>
        <taxon>Viridiplantae</taxon>
        <taxon>Streptophyta</taxon>
        <taxon>Embryophyta</taxon>
        <taxon>Tracheophyta</taxon>
        <taxon>Spermatophyta</taxon>
        <taxon>Magnoliopsida</taxon>
        <taxon>eudicotyledons</taxon>
        <taxon>Gunneridae</taxon>
        <taxon>Pentapetalae</taxon>
        <taxon>rosids</taxon>
        <taxon>fabids</taxon>
        <taxon>Malpighiales</taxon>
        <taxon>Euphorbiaceae</taxon>
        <taxon>Crotonoideae</taxon>
        <taxon>Manihoteae</taxon>
        <taxon>Manihot</taxon>
    </lineage>
</organism>